<dbReference type="Proteomes" id="UP000050139">
    <property type="component" value="Unassembled WGS sequence"/>
</dbReference>
<evidence type="ECO:0000313" key="5">
    <source>
        <dbReference type="EMBL" id="CKS71070.1"/>
    </source>
</evidence>
<evidence type="ECO:0000313" key="1">
    <source>
        <dbReference type="EMBL" id="CFE39130.1"/>
    </source>
</evidence>
<dbReference type="EMBL" id="CSAJ01000656">
    <property type="protein sequence ID" value="COX02474.1"/>
    <property type="molecule type" value="Genomic_DNA"/>
</dbReference>
<evidence type="ECO:0000313" key="2">
    <source>
        <dbReference type="EMBL" id="CFE48147.1"/>
    </source>
</evidence>
<evidence type="ECO:0000313" key="12">
    <source>
        <dbReference type="EMBL" id="OMH61646.1"/>
    </source>
</evidence>
<evidence type="ECO:0000313" key="13">
    <source>
        <dbReference type="EMBL" id="VCU51991.1"/>
    </source>
</evidence>
<reference evidence="12 25" key="4">
    <citation type="submission" date="2016-04" db="EMBL/GenBank/DDBJ databases">
        <authorList>
            <person name="Bigi M."/>
            <person name="Bigi F."/>
            <person name="Soria M.A."/>
        </authorList>
    </citation>
    <scope>NUCLEOTIDE SEQUENCE [LARGE SCALE GENOMIC DNA]</scope>
    <source>
        <strain evidence="12 25">6548</strain>
    </source>
</reference>
<dbReference type="Proteomes" id="UP000189452">
    <property type="component" value="Chromosome"/>
</dbReference>
<dbReference type="Proteomes" id="UP000045842">
    <property type="component" value="Unassembled WGS sequence"/>
</dbReference>
<evidence type="ECO:0000313" key="9">
    <source>
        <dbReference type="EMBL" id="COV76303.1"/>
    </source>
</evidence>
<evidence type="ECO:0000313" key="11">
    <source>
        <dbReference type="EMBL" id="COX02474.1"/>
    </source>
</evidence>
<dbReference type="EMBL" id="CNGE01000417">
    <property type="protein sequence ID" value="CKS71070.1"/>
    <property type="molecule type" value="Genomic_DNA"/>
</dbReference>
<dbReference type="EMBL" id="CQQC01000225">
    <property type="protein sequence ID" value="CNU63035.1"/>
    <property type="molecule type" value="Genomic_DNA"/>
</dbReference>
<dbReference type="Proteomes" id="UP000048289">
    <property type="component" value="Unassembled WGS sequence"/>
</dbReference>
<gene>
    <name evidence="12" type="ORF">A4S10_03840</name>
    <name evidence="13" type="ORF">DKC2_3905</name>
    <name evidence="7" type="ORF">ERS007661_00958</name>
    <name evidence="8" type="ORF">ERS007679_02365</name>
    <name evidence="1" type="ORF">ERS007681_01502</name>
    <name evidence="2" type="ORF">ERS007688_00988</name>
    <name evidence="9" type="ORF">ERS007703_02008</name>
    <name evidence="11" type="ORF">ERS007720_03767</name>
    <name evidence="10" type="ORF">ERS007741_01696</name>
    <name evidence="5" type="ORF">ERS027646_02335</name>
    <name evidence="3" type="ORF">ERS027659_01188</name>
    <name evidence="4" type="ORF">ERS027661_01145</name>
    <name evidence="6" type="ORF">ERS094118_02582</name>
</gene>
<evidence type="ECO:0000313" key="18">
    <source>
        <dbReference type="Proteomes" id="UP000046947"/>
    </source>
</evidence>
<dbReference type="Proteomes" id="UP000044938">
    <property type="component" value="Unassembled WGS sequence"/>
</dbReference>
<evidence type="ECO:0000313" key="15">
    <source>
        <dbReference type="Proteomes" id="UP000039217"/>
    </source>
</evidence>
<reference evidence="9" key="1">
    <citation type="submission" date="2015-03" db="EMBL/GenBank/DDBJ databases">
        <authorList>
            <person name="Murphy D."/>
        </authorList>
    </citation>
    <scope>NUCLEOTIDE SEQUENCE [LARGE SCALE GENOMIC DNA]</scope>
    <source>
        <strain evidence="9">K00500041</strain>
    </source>
</reference>
<evidence type="ECO:0000313" key="22">
    <source>
        <dbReference type="Proteomes" id="UP000049023"/>
    </source>
</evidence>
<dbReference type="EMBL" id="CNFU01000176">
    <property type="protein sequence ID" value="CKR37212.1"/>
    <property type="molecule type" value="Genomic_DNA"/>
</dbReference>
<evidence type="ECO:0000313" key="3">
    <source>
        <dbReference type="EMBL" id="CKR34427.1"/>
    </source>
</evidence>
<dbReference type="EMBL" id="CHKL01000156">
    <property type="protein sequence ID" value="COW16738.1"/>
    <property type="molecule type" value="Genomic_DNA"/>
</dbReference>
<dbReference type="Proteomes" id="UP000049023">
    <property type="component" value="Unassembled WGS sequence"/>
</dbReference>
<evidence type="ECO:0000313" key="19">
    <source>
        <dbReference type="Proteomes" id="UP000048289"/>
    </source>
</evidence>
<evidence type="ECO:0000313" key="7">
    <source>
        <dbReference type="EMBL" id="CNU63035.1"/>
    </source>
</evidence>
<evidence type="ECO:0000313" key="17">
    <source>
        <dbReference type="Proteomes" id="UP000045842"/>
    </source>
</evidence>
<reference evidence="6 23" key="3">
    <citation type="submission" date="2015-03" db="EMBL/GenBank/DDBJ databases">
        <authorList>
            <consortium name="Pathogen Informatics"/>
            <person name="Murphy D."/>
        </authorList>
    </citation>
    <scope>NUCLEOTIDE SEQUENCE [LARGE SCALE GENOMIC DNA]</scope>
    <source>
        <strain evidence="6 23">0268S</strain>
    </source>
</reference>
<dbReference type="Proteomes" id="UP000038802">
    <property type="component" value="Unassembled WGS sequence"/>
</dbReference>
<dbReference type="EMBL" id="LWDQ01000001">
    <property type="protein sequence ID" value="OMH61646.1"/>
    <property type="molecule type" value="Genomic_DNA"/>
</dbReference>
<reference evidence="14 15" key="2">
    <citation type="submission" date="2015-03" db="EMBL/GenBank/DDBJ databases">
        <authorList>
            <consortium name="Pathogen Informatics"/>
        </authorList>
    </citation>
    <scope>NUCLEOTIDE SEQUENCE [LARGE SCALE GENOMIC DNA]</scope>
    <source>
        <strain evidence="5 21">Bir 172</strain>
        <strain evidence="3 24">Bir 185</strain>
        <strain evidence="4 22">Bir 187</strain>
        <strain evidence="7 15">D00501624</strain>
        <strain evidence="8 17">G09801536</strain>
        <strain evidence="1 19">G09901357</strain>
        <strain evidence="2 18">H09601792</strain>
        <strain evidence="14">K00500041</strain>
        <strain evidence="11 16">M09401471</strain>
        <strain evidence="10 20">P00601463</strain>
    </source>
</reference>
<evidence type="ECO:0000313" key="23">
    <source>
        <dbReference type="Proteomes" id="UP000050139"/>
    </source>
</evidence>
<dbReference type="EMBL" id="LR027516">
    <property type="protein sequence ID" value="VCU51991.1"/>
    <property type="molecule type" value="Genomic_DNA"/>
</dbReference>
<dbReference type="AlphaFoldDB" id="A0A0E8U391"/>
<dbReference type="Proteomes" id="UP000046947">
    <property type="component" value="Unassembled WGS sequence"/>
</dbReference>
<evidence type="ECO:0000313" key="10">
    <source>
        <dbReference type="EMBL" id="COW16738.1"/>
    </source>
</evidence>
<protein>
    <submittedName>
        <fullName evidence="13">Membrane protein</fullName>
    </submittedName>
</protein>
<evidence type="ECO:0000313" key="20">
    <source>
        <dbReference type="Proteomes" id="UP000048600"/>
    </source>
</evidence>
<evidence type="ECO:0000313" key="26">
    <source>
        <dbReference type="Proteomes" id="UP000300237"/>
    </source>
</evidence>
<dbReference type="EMBL" id="COPH01000019">
    <property type="protein sequence ID" value="CLW44698.1"/>
    <property type="molecule type" value="Genomic_DNA"/>
</dbReference>
<sequence length="84" mass="9171">MCIRSLGMECRRRWITCIDVKPGESPIHRRLGLALGHGMPGRCLSPISIAPSSHPGMASPIRSLERLDTQITCSVGTANRLAYL</sequence>
<dbReference type="Proteomes" id="UP000039217">
    <property type="component" value="Unassembled WGS sequence"/>
</dbReference>
<dbReference type="Proteomes" id="UP000048948">
    <property type="component" value="Unassembled WGS sequence"/>
</dbReference>
<accession>A0A0E8U391</accession>
<evidence type="ECO:0000313" key="21">
    <source>
        <dbReference type="Proteomes" id="UP000048948"/>
    </source>
</evidence>
<evidence type="ECO:0000313" key="6">
    <source>
        <dbReference type="EMBL" id="CLW44698.1"/>
    </source>
</evidence>
<evidence type="ECO:0000313" key="24">
    <source>
        <dbReference type="Proteomes" id="UP000050164"/>
    </source>
</evidence>
<reference evidence="13 26" key="6">
    <citation type="submission" date="2018-08" db="EMBL/GenBank/DDBJ databases">
        <authorList>
            <person name="Fokvardsen B D."/>
            <person name="Norman A."/>
        </authorList>
    </citation>
    <scope>NUCLEOTIDE SEQUENCE [LARGE SCALE GENOMIC DNA]</scope>
    <source>
        <strain evidence="13 26">DKC2</strain>
    </source>
</reference>
<dbReference type="EMBL" id="CSAE01000196">
    <property type="protein sequence ID" value="COV76303.1"/>
    <property type="molecule type" value="Genomic_DNA"/>
</dbReference>
<proteinExistence type="predicted"/>
<evidence type="ECO:0000313" key="8">
    <source>
        <dbReference type="EMBL" id="COV73235.1"/>
    </source>
</evidence>
<dbReference type="Proteomes" id="UP000300237">
    <property type="component" value="Chromosome"/>
</dbReference>
<organism evidence="12 25">
    <name type="scientific">Mycobacterium tuberculosis</name>
    <dbReference type="NCBI Taxonomy" id="1773"/>
    <lineage>
        <taxon>Bacteria</taxon>
        <taxon>Bacillati</taxon>
        <taxon>Actinomycetota</taxon>
        <taxon>Actinomycetes</taxon>
        <taxon>Mycobacteriales</taxon>
        <taxon>Mycobacteriaceae</taxon>
        <taxon>Mycobacterium</taxon>
        <taxon>Mycobacterium tuberculosis complex</taxon>
    </lineage>
</organism>
<dbReference type="Proteomes" id="UP000050164">
    <property type="component" value="Unassembled WGS sequence"/>
</dbReference>
<dbReference type="EMBL" id="CSAD01000319">
    <property type="protein sequence ID" value="COV73235.1"/>
    <property type="molecule type" value="Genomic_DNA"/>
</dbReference>
<name>A0A0E8U391_MYCTX</name>
<dbReference type="EMBL" id="CFOE01000154">
    <property type="protein sequence ID" value="CFE39130.1"/>
    <property type="molecule type" value="Genomic_DNA"/>
</dbReference>
<dbReference type="Proteomes" id="UP000048600">
    <property type="component" value="Unassembled WGS sequence"/>
</dbReference>
<dbReference type="EMBL" id="CNFT01000203">
    <property type="protein sequence ID" value="CKR34427.1"/>
    <property type="molecule type" value="Genomic_DNA"/>
</dbReference>
<reference evidence="12 25" key="5">
    <citation type="submission" date="2017-02" db="EMBL/GenBank/DDBJ databases">
        <title>Protein polymorphisms may explain contrasting epidemiological fitness of two variants of a multidrug-resistant Mycobacterium tuberculosis strain.</title>
        <authorList>
            <person name="Bigi M.M."/>
            <person name="Lopez B."/>
            <person name="Blanco F.C."/>
            <person name="Sasiain M.C."/>
            <person name="De La Barrera S."/>
            <person name="Ritacco V."/>
            <person name="Bigi F."/>
            <person name="Soria M.A."/>
        </authorList>
    </citation>
    <scope>NUCLEOTIDE SEQUENCE [LARGE SCALE GENOMIC DNA]</scope>
    <source>
        <strain evidence="12 25">6548</strain>
    </source>
</reference>
<evidence type="ECO:0000313" key="16">
    <source>
        <dbReference type="Proteomes" id="UP000044938"/>
    </source>
</evidence>
<dbReference type="EMBL" id="CFOH01000110">
    <property type="protein sequence ID" value="CFE48147.1"/>
    <property type="molecule type" value="Genomic_DNA"/>
</dbReference>
<evidence type="ECO:0000313" key="25">
    <source>
        <dbReference type="Proteomes" id="UP000189452"/>
    </source>
</evidence>
<evidence type="ECO:0000313" key="4">
    <source>
        <dbReference type="EMBL" id="CKR37212.1"/>
    </source>
</evidence>
<evidence type="ECO:0000313" key="14">
    <source>
        <dbReference type="Proteomes" id="UP000038802"/>
    </source>
</evidence>